<dbReference type="InterPro" id="IPR003171">
    <property type="entry name" value="Mehydrof_redctse-like"/>
</dbReference>
<dbReference type="GO" id="GO:0035999">
    <property type="term" value="P:tetrahydrofolate interconversion"/>
    <property type="evidence" value="ECO:0007669"/>
    <property type="project" value="UniProtKB-UniPathway"/>
</dbReference>
<comment type="cofactor">
    <cofactor evidence="1 8">
        <name>FAD</name>
        <dbReference type="ChEBI" id="CHEBI:57692"/>
    </cofactor>
</comment>
<evidence type="ECO:0000256" key="6">
    <source>
        <dbReference type="ARBA" id="ARBA00023002"/>
    </source>
</evidence>
<dbReference type="PANTHER" id="PTHR45754">
    <property type="entry name" value="METHYLENETETRAHYDROFOLATE REDUCTASE"/>
    <property type="match status" value="1"/>
</dbReference>
<comment type="similarity">
    <text evidence="3 8">Belongs to the methylenetetrahydrofolate reductase family.</text>
</comment>
<dbReference type="InterPro" id="IPR029041">
    <property type="entry name" value="FAD-linked_oxidoreductase-like"/>
</dbReference>
<dbReference type="EMBL" id="DS999641">
    <property type="protein sequence ID" value="EFE68335.2"/>
    <property type="molecule type" value="Genomic_DNA"/>
</dbReference>
<dbReference type="GO" id="GO:0005829">
    <property type="term" value="C:cytosol"/>
    <property type="evidence" value="ECO:0007669"/>
    <property type="project" value="TreeGrafter"/>
</dbReference>
<accession>D5ZPS9</accession>
<reference evidence="11" key="1">
    <citation type="submission" date="2008-12" db="EMBL/GenBank/DDBJ databases">
        <title>Annotation of Streptomyces ghanaensis ATCC 14672.</title>
        <authorList>
            <consortium name="The Broad Institute Genome Sequencing Platform"/>
            <consortium name="Broad Institute Microbial Sequencing Center"/>
            <person name="Fischbach M."/>
            <person name="Ward D."/>
            <person name="Young S."/>
            <person name="Kodira C.D."/>
            <person name="Zeng Q."/>
            <person name="Koehrsen M."/>
            <person name="Godfrey P."/>
            <person name="Alvarado L."/>
            <person name="Berlin A.M."/>
            <person name="Borenstein D."/>
            <person name="Chen Z."/>
            <person name="Engels R."/>
            <person name="Freedman E."/>
            <person name="Gellesch M."/>
            <person name="Goldberg J."/>
            <person name="Griggs A."/>
            <person name="Gujja S."/>
            <person name="Heiman D.I."/>
            <person name="Hepburn T.A."/>
            <person name="Howarth C."/>
            <person name="Jen D."/>
            <person name="Larson L."/>
            <person name="Lewis B."/>
            <person name="Mehta T."/>
            <person name="Park D."/>
            <person name="Pearson M."/>
            <person name="Roberts A."/>
            <person name="Saif S."/>
            <person name="Shea T.D."/>
            <person name="Shenoy N."/>
            <person name="Sisk P."/>
            <person name="Stolte C."/>
            <person name="Sykes S.N."/>
            <person name="Walk T."/>
            <person name="White J."/>
            <person name="Yandava C."/>
            <person name="Straight P."/>
            <person name="Clardy J."/>
            <person name="Hung D."/>
            <person name="Kolter R."/>
            <person name="Mekalanos J."/>
            <person name="Walker S."/>
            <person name="Walsh C.T."/>
            <person name="Wieland B.L.C."/>
            <person name="Ilzarbe M."/>
            <person name="Galagan J."/>
            <person name="Nusbaum C."/>
            <person name="Birren B."/>
        </authorList>
    </citation>
    <scope>NUCLEOTIDE SEQUENCE [LARGE SCALE GENOMIC DNA]</scope>
    <source>
        <strain evidence="11">ATCC 14672 / DSM 40746 / JCM 4963 / KCTC 9882 / NRRL B-12104 / FH 1290</strain>
    </source>
</reference>
<keyword evidence="6 8" id="KW-0560">Oxidoreductase</keyword>
<evidence type="ECO:0000256" key="1">
    <source>
        <dbReference type="ARBA" id="ARBA00001974"/>
    </source>
</evidence>
<evidence type="ECO:0000256" key="7">
    <source>
        <dbReference type="ARBA" id="ARBA00048628"/>
    </source>
</evidence>
<gene>
    <name evidence="10" type="ORF">SSFG_03579</name>
</gene>
<proteinExistence type="inferred from homology"/>
<evidence type="ECO:0000313" key="11">
    <source>
        <dbReference type="Proteomes" id="UP000003824"/>
    </source>
</evidence>
<organism evidence="10 11">
    <name type="scientific">Streptomyces viridosporus (strain ATCC 14672 / DSM 40746 / JCM 4963 / KCTC 9882 / NRRL B-12104 / FH 1290)</name>
    <name type="common">Streptomyces ghanaensis</name>
    <dbReference type="NCBI Taxonomy" id="566461"/>
    <lineage>
        <taxon>Bacteria</taxon>
        <taxon>Bacillati</taxon>
        <taxon>Actinomycetota</taxon>
        <taxon>Actinomycetes</taxon>
        <taxon>Kitasatosporales</taxon>
        <taxon>Streptomycetaceae</taxon>
        <taxon>Streptomyces</taxon>
    </lineage>
</organism>
<feature type="region of interest" description="Disordered" evidence="9">
    <location>
        <begin position="154"/>
        <end position="178"/>
    </location>
</feature>
<dbReference type="GO" id="GO:0106312">
    <property type="term" value="F:methylenetetrahydrofolate reductase (NADH) activity"/>
    <property type="evidence" value="ECO:0007669"/>
    <property type="project" value="UniProtKB-EC"/>
</dbReference>
<dbReference type="Pfam" id="PF02219">
    <property type="entry name" value="MTHFR"/>
    <property type="match status" value="1"/>
</dbReference>
<comment type="pathway">
    <text evidence="2 8">One-carbon metabolism; tetrahydrofolate interconversion.</text>
</comment>
<evidence type="ECO:0000256" key="5">
    <source>
        <dbReference type="ARBA" id="ARBA00022827"/>
    </source>
</evidence>
<keyword evidence="5 8" id="KW-0274">FAD</keyword>
<dbReference type="GO" id="GO:0009086">
    <property type="term" value="P:methionine biosynthetic process"/>
    <property type="evidence" value="ECO:0007669"/>
    <property type="project" value="TreeGrafter"/>
</dbReference>
<dbReference type="SUPFAM" id="SSF51730">
    <property type="entry name" value="FAD-linked oxidoreductase"/>
    <property type="match status" value="1"/>
</dbReference>
<dbReference type="Proteomes" id="UP000003824">
    <property type="component" value="Unassembled WGS sequence"/>
</dbReference>
<evidence type="ECO:0000256" key="9">
    <source>
        <dbReference type="SAM" id="MobiDB-lite"/>
    </source>
</evidence>
<evidence type="ECO:0000256" key="2">
    <source>
        <dbReference type="ARBA" id="ARBA00004777"/>
    </source>
</evidence>
<keyword evidence="4 8" id="KW-0285">Flavoprotein</keyword>
<dbReference type="Gene3D" id="3.20.20.220">
    <property type="match status" value="1"/>
</dbReference>
<feature type="region of interest" description="Disordered" evidence="9">
    <location>
        <begin position="1"/>
        <end position="33"/>
    </location>
</feature>
<dbReference type="GO" id="GO:0071949">
    <property type="term" value="F:FAD binding"/>
    <property type="evidence" value="ECO:0007669"/>
    <property type="project" value="TreeGrafter"/>
</dbReference>
<name>D5ZPS9_STRV1</name>
<dbReference type="AlphaFoldDB" id="D5ZPS9"/>
<dbReference type="eggNOG" id="COG0685">
    <property type="taxonomic scope" value="Bacteria"/>
</dbReference>
<dbReference type="PANTHER" id="PTHR45754:SF3">
    <property type="entry name" value="METHYLENETETRAHYDROFOLATE REDUCTASE (NADPH)"/>
    <property type="match status" value="1"/>
</dbReference>
<evidence type="ECO:0000256" key="4">
    <source>
        <dbReference type="ARBA" id="ARBA00022630"/>
    </source>
</evidence>
<evidence type="ECO:0000313" key="10">
    <source>
        <dbReference type="EMBL" id="EFE68335.2"/>
    </source>
</evidence>
<protein>
    <recommendedName>
        <fullName evidence="8">Methylenetetrahydrofolate reductase</fullName>
    </recommendedName>
</protein>
<evidence type="ECO:0000256" key="8">
    <source>
        <dbReference type="RuleBase" id="RU003862"/>
    </source>
</evidence>
<comment type="catalytic activity">
    <reaction evidence="7">
        <text>(6S)-5-methyl-5,6,7,8-tetrahydrofolate + NAD(+) = (6R)-5,10-methylene-5,6,7,8-tetrahydrofolate + NADH + H(+)</text>
        <dbReference type="Rhea" id="RHEA:19821"/>
        <dbReference type="ChEBI" id="CHEBI:15378"/>
        <dbReference type="ChEBI" id="CHEBI:15636"/>
        <dbReference type="ChEBI" id="CHEBI:18608"/>
        <dbReference type="ChEBI" id="CHEBI:57540"/>
        <dbReference type="ChEBI" id="CHEBI:57945"/>
        <dbReference type="EC" id="1.5.1.54"/>
    </reaction>
    <physiologicalReaction direction="right-to-left" evidence="7">
        <dbReference type="Rhea" id="RHEA:19823"/>
    </physiologicalReaction>
</comment>
<evidence type="ECO:0000256" key="3">
    <source>
        <dbReference type="ARBA" id="ARBA00006743"/>
    </source>
</evidence>
<dbReference type="UniPathway" id="UPA00193"/>
<sequence length="178" mass="19384">MRGLRRGGGRLPGASPQIGRPGRRHPPLRRQVPQRCRLRHHPDVLLVFRADDYFRLRDRLASAGCHVPVTPAIMLAPHSDRIRRFARFGNATVPDDLARRPEAARNDPGQANRAGVAHATALARRLLDAEAPGLHYLTLNRPTAALEIHRSLPLPARADGSSGTKASRGTARPSGTPA</sequence>